<proteinExistence type="predicted"/>
<gene>
    <name evidence="1" type="ORF">FXF49_11880</name>
</gene>
<dbReference type="Proteomes" id="UP000323337">
    <property type="component" value="Unassembled WGS sequence"/>
</dbReference>
<sequence length="141" mass="16290">MKSSCASLERSCSIKVTEKEKLLLENLISAGDEEVIATESRVMVKLGNAEDFRLIDVTENYLLVVKRLKELEEKLDNEDDVLITVKELADIFRCHEQHIRNLKSKGKFEQGKHYINFSGKVLFNKQAVLKDFGLWAKARRY</sequence>
<name>A0A5D0MHB9_FLESI</name>
<dbReference type="EMBL" id="VSIV01000376">
    <property type="protein sequence ID" value="TYB32366.1"/>
    <property type="molecule type" value="Genomic_DNA"/>
</dbReference>
<dbReference type="RefSeq" id="WP_303702118.1">
    <property type="nucleotide sequence ID" value="NZ_VSIV01000376.1"/>
</dbReference>
<comment type="caution">
    <text evidence="1">The sequence shown here is derived from an EMBL/GenBank/DDBJ whole genome shotgun (WGS) entry which is preliminary data.</text>
</comment>
<evidence type="ECO:0000313" key="1">
    <source>
        <dbReference type="EMBL" id="TYB32366.1"/>
    </source>
</evidence>
<evidence type="ECO:0000313" key="2">
    <source>
        <dbReference type="Proteomes" id="UP000323337"/>
    </source>
</evidence>
<organism evidence="1 2">
    <name type="scientific">Flexistipes sinusarabici</name>
    <dbReference type="NCBI Taxonomy" id="2352"/>
    <lineage>
        <taxon>Bacteria</taxon>
        <taxon>Pseudomonadati</taxon>
        <taxon>Deferribacterota</taxon>
        <taxon>Deferribacteres</taxon>
        <taxon>Deferribacterales</taxon>
        <taxon>Flexistipitaceae</taxon>
        <taxon>Flexistipes</taxon>
    </lineage>
</organism>
<accession>A0A5D0MHB9</accession>
<dbReference type="AlphaFoldDB" id="A0A5D0MHB9"/>
<reference evidence="1 2" key="1">
    <citation type="submission" date="2019-08" db="EMBL/GenBank/DDBJ databases">
        <title>Genomic characterization of a novel candidate phylum (ARYD3) from a high temperature, high salinity tertiary oil reservoir in north central Oklahoma, USA.</title>
        <authorList>
            <person name="Youssef N.H."/>
            <person name="Yadav A."/>
            <person name="Elshahed M.S."/>
        </authorList>
    </citation>
    <scope>NUCLEOTIDE SEQUENCE [LARGE SCALE GENOMIC DNA]</scope>
    <source>
        <strain evidence="1">ARYD1</strain>
    </source>
</reference>
<protein>
    <submittedName>
        <fullName evidence="1">Uncharacterized protein</fullName>
    </submittedName>
</protein>